<gene>
    <name evidence="1" type="ORF">ACFFLI_09500</name>
</gene>
<name>A0ABV5WWB8_9LACO</name>
<organism evidence="1 2">
    <name type="scientific">Lactiplantibacillus modestisalitolerans</name>
    <dbReference type="NCBI Taxonomy" id="1457219"/>
    <lineage>
        <taxon>Bacteria</taxon>
        <taxon>Bacillati</taxon>
        <taxon>Bacillota</taxon>
        <taxon>Bacilli</taxon>
        <taxon>Lactobacillales</taxon>
        <taxon>Lactobacillaceae</taxon>
        <taxon>Lactiplantibacillus</taxon>
    </lineage>
</organism>
<dbReference type="EMBL" id="JBHLZY010000025">
    <property type="protein sequence ID" value="MFB9770095.1"/>
    <property type="molecule type" value="Genomic_DNA"/>
</dbReference>
<dbReference type="RefSeq" id="WP_137642125.1">
    <property type="nucleotide sequence ID" value="NZ_BJEA01000004.1"/>
</dbReference>
<dbReference type="Proteomes" id="UP001589691">
    <property type="component" value="Unassembled WGS sequence"/>
</dbReference>
<evidence type="ECO:0000313" key="1">
    <source>
        <dbReference type="EMBL" id="MFB9770095.1"/>
    </source>
</evidence>
<protein>
    <submittedName>
        <fullName evidence="1">Uncharacterized protein</fullName>
    </submittedName>
</protein>
<accession>A0ABV5WWB8</accession>
<evidence type="ECO:0000313" key="2">
    <source>
        <dbReference type="Proteomes" id="UP001589691"/>
    </source>
</evidence>
<comment type="caution">
    <text evidence="1">The sequence shown here is derived from an EMBL/GenBank/DDBJ whole genome shotgun (WGS) entry which is preliminary data.</text>
</comment>
<sequence>MTLAEWYEQVYAQLPADGIRVVFKQPQADSQLPLVHVSVHTDLDVSSKTDTLNQVEQQIDVYAEGDTPPFDFEQYVQKVKWSLGKVLKWDSLTTQTMIDDSMGREIKRAMLLITITI</sequence>
<proteinExistence type="predicted"/>
<reference evidence="1 2" key="1">
    <citation type="submission" date="2024-09" db="EMBL/GenBank/DDBJ databases">
        <authorList>
            <person name="Sun Q."/>
            <person name="Mori K."/>
        </authorList>
    </citation>
    <scope>NUCLEOTIDE SEQUENCE [LARGE SCALE GENOMIC DNA]</scope>
    <source>
        <strain evidence="1 2">TBRC 4576</strain>
    </source>
</reference>
<keyword evidence="2" id="KW-1185">Reference proteome</keyword>